<proteinExistence type="inferred from homology"/>
<dbReference type="Pfam" id="PF05915">
    <property type="entry name" value="TMEM_230_134"/>
    <property type="match status" value="1"/>
</dbReference>
<gene>
    <name evidence="8" type="ORF">EGYM00392_LOCUS7624</name>
</gene>
<protein>
    <recommendedName>
        <fullName evidence="9">Transmembrane protein 230</fullName>
    </recommendedName>
</protein>
<dbReference type="AlphaFoldDB" id="A0A7S1HZY3"/>
<feature type="transmembrane region" description="Helical" evidence="7">
    <location>
        <begin position="79"/>
        <end position="101"/>
    </location>
</feature>
<comment type="similarity">
    <text evidence="2">Belongs to the TMEM134/TMEM230 family.</text>
</comment>
<evidence type="ECO:0000256" key="2">
    <source>
        <dbReference type="ARBA" id="ARBA00007743"/>
    </source>
</evidence>
<evidence type="ECO:0000256" key="3">
    <source>
        <dbReference type="ARBA" id="ARBA00022692"/>
    </source>
</evidence>
<organism evidence="8">
    <name type="scientific">Eutreptiella gymnastica</name>
    <dbReference type="NCBI Taxonomy" id="73025"/>
    <lineage>
        <taxon>Eukaryota</taxon>
        <taxon>Discoba</taxon>
        <taxon>Euglenozoa</taxon>
        <taxon>Euglenida</taxon>
        <taxon>Spirocuta</taxon>
        <taxon>Euglenophyceae</taxon>
        <taxon>Eutreptiales</taxon>
        <taxon>Eutreptiaceae</taxon>
        <taxon>Eutreptiella</taxon>
    </lineage>
</organism>
<feature type="transmembrane region" description="Helical" evidence="7">
    <location>
        <begin position="107"/>
        <end position="129"/>
    </location>
</feature>
<evidence type="ECO:0008006" key="9">
    <source>
        <dbReference type="Google" id="ProtNLM"/>
    </source>
</evidence>
<accession>A0A7S1HZY3</accession>
<sequence length="147" mass="15701">MYRPVDDPEAIAEADPWPATAAEWPPKQAAGAEKSAGATQAPPDAVVETDRDANPPPGPTGFRDTEEWERVLEIPLKMLLMAAALLIGGLVLLLLGIGCLVSSCAHWVGLVVVGSLMTIPGAYAAFVLVQFIRNKGGYHWNQLPQMD</sequence>
<evidence type="ECO:0000313" key="8">
    <source>
        <dbReference type="EMBL" id="CAD8996562.1"/>
    </source>
</evidence>
<evidence type="ECO:0000256" key="1">
    <source>
        <dbReference type="ARBA" id="ARBA00004141"/>
    </source>
</evidence>
<evidence type="ECO:0000256" key="7">
    <source>
        <dbReference type="SAM" id="Phobius"/>
    </source>
</evidence>
<comment type="subcellular location">
    <subcellularLocation>
        <location evidence="1">Membrane</location>
        <topology evidence="1">Multi-pass membrane protein</topology>
    </subcellularLocation>
</comment>
<dbReference type="EMBL" id="HBGA01019632">
    <property type="protein sequence ID" value="CAD8996562.1"/>
    <property type="molecule type" value="Transcribed_RNA"/>
</dbReference>
<keyword evidence="5 7" id="KW-0472">Membrane</keyword>
<keyword evidence="3 7" id="KW-0812">Transmembrane</keyword>
<feature type="region of interest" description="Disordered" evidence="6">
    <location>
        <begin position="1"/>
        <end position="64"/>
    </location>
</feature>
<evidence type="ECO:0000256" key="5">
    <source>
        <dbReference type="ARBA" id="ARBA00023136"/>
    </source>
</evidence>
<reference evidence="8" key="1">
    <citation type="submission" date="2021-01" db="EMBL/GenBank/DDBJ databases">
        <authorList>
            <person name="Corre E."/>
            <person name="Pelletier E."/>
            <person name="Niang G."/>
            <person name="Scheremetjew M."/>
            <person name="Finn R."/>
            <person name="Kale V."/>
            <person name="Holt S."/>
            <person name="Cochrane G."/>
            <person name="Meng A."/>
            <person name="Brown T."/>
            <person name="Cohen L."/>
        </authorList>
    </citation>
    <scope>NUCLEOTIDE SEQUENCE</scope>
    <source>
        <strain evidence="8">NIES-381</strain>
    </source>
</reference>
<evidence type="ECO:0000256" key="6">
    <source>
        <dbReference type="SAM" id="MobiDB-lite"/>
    </source>
</evidence>
<keyword evidence="4 7" id="KW-1133">Transmembrane helix</keyword>
<name>A0A7S1HZY3_9EUGL</name>
<evidence type="ECO:0000256" key="4">
    <source>
        <dbReference type="ARBA" id="ARBA00022989"/>
    </source>
</evidence>
<dbReference type="InterPro" id="IPR008590">
    <property type="entry name" value="TMEM_230/134"/>
</dbReference>
<dbReference type="GO" id="GO:0016020">
    <property type="term" value="C:membrane"/>
    <property type="evidence" value="ECO:0007669"/>
    <property type="project" value="UniProtKB-SubCell"/>
</dbReference>